<dbReference type="SMART" id="SM00448">
    <property type="entry name" value="REC"/>
    <property type="match status" value="1"/>
</dbReference>
<evidence type="ECO:0000256" key="12">
    <source>
        <dbReference type="SAM" id="Phobius"/>
    </source>
</evidence>
<dbReference type="EMBL" id="DACSEA010000025">
    <property type="protein sequence ID" value="HAT1608111.1"/>
    <property type="molecule type" value="Genomic_DNA"/>
</dbReference>
<evidence type="ECO:0000256" key="4">
    <source>
        <dbReference type="ARBA" id="ARBA00022679"/>
    </source>
</evidence>
<keyword evidence="3 11" id="KW-0597">Phosphoprotein</keyword>
<evidence type="ECO:0000256" key="6">
    <source>
        <dbReference type="ARBA" id="ARBA00022777"/>
    </source>
</evidence>
<dbReference type="GO" id="GO:0005524">
    <property type="term" value="F:ATP binding"/>
    <property type="evidence" value="ECO:0007669"/>
    <property type="project" value="UniProtKB-KW"/>
</dbReference>
<evidence type="ECO:0000256" key="11">
    <source>
        <dbReference type="PROSITE-ProRule" id="PRU00169"/>
    </source>
</evidence>
<dbReference type="PROSITE" id="PS50110">
    <property type="entry name" value="RESPONSE_REGULATORY"/>
    <property type="match status" value="1"/>
</dbReference>
<sequence length="1083" mass="120706">MPHTPFSKITDSSRRQHWVFFALIPVAILLAVGMYWGTQRAIEQEQRRFTLDFSTLVGYVNEQESFLRQLHGQNEQLAVLPLLRVASFHEVNVPPDWGSRLFEGRESVVDMPFSLACKARADCPNVPGKLFALGSYLADFYSSFWASSYFPAAAVFFVNENDGISIGVPAVNVNAGYEPISIQTYRATTDAVRQQLQNHPHNGCQISENRGDITWFRTQALPDRLIGLIPAGFPPGIWGGTPRRPTCIYAATLLNRSRIGVMERNVDPAPNHLFWLQYRDNTWMAHRDHGVLIGEGELPALRHPGLHYTLNGLVLKVSDKTGHWTGVYRMNYSSFFRDNLWLPSSTVLLLLISIVSCVFYMRWYNRRVILPAQEAQREILESDAFNRTLIQTAPVALCLIDRDDGRLVFANELALDWLGASLGQPLPHSDAMDLLLSQVLHVVQAGTIAQLAVSGERTLYVAYAPTRYMQQDVILCAFADVSSHAEMERHLMRARKAADEANEAKSTFLATMSHEIRTPLYGALGTLELLSLTELNSQQRQYVSRIEDASQMLLQIISDILDISKIEAGQLQLEETSFNPRELVQSCTGTYAGMAHRKGLLLFSSVTTDVPPWVKGDPTRLRQILNNLISNAIKFTESGYVIVRMSASGRSSTAVRLLLEVCDSGVGISKPRQEKLFTPFYLADAERNISGGAGLGLSICARLAELMNTAIQLRSEAMMGSKFFFELESDLADDALPTDPQLSGTIIGVRTPHPELTANICDWLRLWGAQAGSVDDMLTSAGTASILLEIMRQPQDRPADWPGQYLGLSLSGETGIPGIDANSVTSIGFGIDRLIHAQPYYGPSEVALPSFHLRILVAEDHPLNQVTLREQLERLGCEVTLADDGEEALALWDMSPYDMVLTDVNMPYLNGYELARKLRAEGVSVPIVGVTANAMRDEEQRCVAAGMNGWLVKPIDLRELVALLRTYTPVGRITERGENNCLARLEPDVLDKHRHLFLQSMWDDWHQLDAGITQRDAETVAMILHRMRSALVLAQQRELASRMERLEQQIQASGMDGDCIADVLAMAKEIYRLIVRIETDSIA</sequence>
<dbReference type="InterPro" id="IPR036890">
    <property type="entry name" value="HATPase_C_sf"/>
</dbReference>
<dbReference type="InterPro" id="IPR036641">
    <property type="entry name" value="HPT_dom_sf"/>
</dbReference>
<comment type="catalytic activity">
    <reaction evidence="1">
        <text>ATP + protein L-histidine = ADP + protein N-phospho-L-histidine.</text>
        <dbReference type="EC" id="2.7.13.3"/>
    </reaction>
</comment>
<reference evidence="15" key="2">
    <citation type="submission" date="2020-11" db="EMBL/GenBank/DDBJ databases">
        <authorList>
            <consortium name="NCBI Pathogen Detection Project"/>
        </authorList>
    </citation>
    <scope>NUCLEOTIDE SEQUENCE</scope>
    <source>
        <strain evidence="15">MISC063</strain>
    </source>
</reference>
<accession>A0AAN5RAU0</accession>
<feature type="transmembrane region" description="Helical" evidence="12">
    <location>
        <begin position="340"/>
        <end position="363"/>
    </location>
</feature>
<dbReference type="InterPro" id="IPR004358">
    <property type="entry name" value="Sig_transdc_His_kin-like_C"/>
</dbReference>
<dbReference type="InterPro" id="IPR000014">
    <property type="entry name" value="PAS"/>
</dbReference>
<dbReference type="PROSITE" id="PS50109">
    <property type="entry name" value="HIS_KIN"/>
    <property type="match status" value="1"/>
</dbReference>
<dbReference type="InterPro" id="IPR005467">
    <property type="entry name" value="His_kinase_dom"/>
</dbReference>
<dbReference type="PANTHER" id="PTHR45339:SF5">
    <property type="entry name" value="HISTIDINE KINASE"/>
    <property type="match status" value="1"/>
</dbReference>
<name>A0AAN5RAU0_RAOPL</name>
<dbReference type="InterPro" id="IPR036097">
    <property type="entry name" value="HisK_dim/P_sf"/>
</dbReference>
<comment type="caution">
    <text evidence="15">The sequence shown here is derived from an EMBL/GenBank/DDBJ whole genome shotgun (WGS) entry which is preliminary data.</text>
</comment>
<dbReference type="Pfam" id="PF00512">
    <property type="entry name" value="HisKA"/>
    <property type="match status" value="1"/>
</dbReference>
<dbReference type="PRINTS" id="PR00344">
    <property type="entry name" value="BCTRLSENSOR"/>
</dbReference>
<dbReference type="CDD" id="cd17546">
    <property type="entry name" value="REC_hyHK_CKI1_RcsC-like"/>
    <property type="match status" value="1"/>
</dbReference>
<evidence type="ECO:0000256" key="3">
    <source>
        <dbReference type="ARBA" id="ARBA00022553"/>
    </source>
</evidence>
<evidence type="ECO:0000256" key="9">
    <source>
        <dbReference type="ARBA" id="ARBA00064003"/>
    </source>
</evidence>
<protein>
    <recommendedName>
        <fullName evidence="10">Sensory/regulatory protein RpfC</fullName>
        <ecNumber evidence="2">2.7.13.3</ecNumber>
    </recommendedName>
</protein>
<dbReference type="SMART" id="SM00388">
    <property type="entry name" value="HisKA"/>
    <property type="match status" value="1"/>
</dbReference>
<dbReference type="InterPro" id="IPR011006">
    <property type="entry name" value="CheY-like_superfamily"/>
</dbReference>
<keyword evidence="12" id="KW-1133">Transmembrane helix</keyword>
<keyword evidence="8" id="KW-0902">Two-component regulatory system</keyword>
<evidence type="ECO:0000256" key="1">
    <source>
        <dbReference type="ARBA" id="ARBA00000085"/>
    </source>
</evidence>
<proteinExistence type="predicted"/>
<dbReference type="SUPFAM" id="SSF55785">
    <property type="entry name" value="PYP-like sensor domain (PAS domain)"/>
    <property type="match status" value="1"/>
</dbReference>
<keyword evidence="12" id="KW-0812">Transmembrane</keyword>
<dbReference type="PANTHER" id="PTHR45339">
    <property type="entry name" value="HYBRID SIGNAL TRANSDUCTION HISTIDINE KINASE J"/>
    <property type="match status" value="1"/>
</dbReference>
<keyword evidence="12" id="KW-0472">Membrane</keyword>
<evidence type="ECO:0000256" key="7">
    <source>
        <dbReference type="ARBA" id="ARBA00022840"/>
    </source>
</evidence>
<dbReference type="GO" id="GO:0005886">
    <property type="term" value="C:plasma membrane"/>
    <property type="evidence" value="ECO:0007669"/>
    <property type="project" value="UniProtKB-SubCell"/>
</dbReference>
<dbReference type="Gene3D" id="3.40.50.2300">
    <property type="match status" value="1"/>
</dbReference>
<dbReference type="InterPro" id="IPR035965">
    <property type="entry name" value="PAS-like_dom_sf"/>
</dbReference>
<feature type="modified residue" description="4-aspartylphosphate" evidence="11">
    <location>
        <position position="903"/>
    </location>
</feature>
<evidence type="ECO:0000259" key="13">
    <source>
        <dbReference type="PROSITE" id="PS50109"/>
    </source>
</evidence>
<evidence type="ECO:0000313" key="16">
    <source>
        <dbReference type="Proteomes" id="UP000864422"/>
    </source>
</evidence>
<dbReference type="Gene3D" id="1.10.287.130">
    <property type="match status" value="1"/>
</dbReference>
<keyword evidence="6" id="KW-0418">Kinase</keyword>
<evidence type="ECO:0000256" key="10">
    <source>
        <dbReference type="ARBA" id="ARBA00068150"/>
    </source>
</evidence>
<dbReference type="SUPFAM" id="SSF52172">
    <property type="entry name" value="CheY-like"/>
    <property type="match status" value="1"/>
</dbReference>
<dbReference type="SMART" id="SM00091">
    <property type="entry name" value="PAS"/>
    <property type="match status" value="1"/>
</dbReference>
<dbReference type="Pfam" id="PF13188">
    <property type="entry name" value="PAS_8"/>
    <property type="match status" value="1"/>
</dbReference>
<dbReference type="Proteomes" id="UP000864422">
    <property type="component" value="Unassembled WGS sequence"/>
</dbReference>
<dbReference type="FunFam" id="1.10.287.130:FF:000002">
    <property type="entry name" value="Two-component osmosensing histidine kinase"/>
    <property type="match status" value="1"/>
</dbReference>
<dbReference type="EC" id="2.7.13.3" evidence="2"/>
<dbReference type="InterPro" id="IPR001789">
    <property type="entry name" value="Sig_transdc_resp-reg_receiver"/>
</dbReference>
<dbReference type="CDD" id="cd16922">
    <property type="entry name" value="HATPase_EvgS-ArcB-TorS-like"/>
    <property type="match status" value="1"/>
</dbReference>
<keyword evidence="5" id="KW-0547">Nucleotide-binding</keyword>
<dbReference type="Pfam" id="PF02518">
    <property type="entry name" value="HATPase_c"/>
    <property type="match status" value="1"/>
</dbReference>
<dbReference type="InterPro" id="IPR003594">
    <property type="entry name" value="HATPase_dom"/>
</dbReference>
<evidence type="ECO:0000256" key="5">
    <source>
        <dbReference type="ARBA" id="ARBA00022741"/>
    </source>
</evidence>
<feature type="domain" description="Histidine kinase" evidence="13">
    <location>
        <begin position="511"/>
        <end position="731"/>
    </location>
</feature>
<dbReference type="SUPFAM" id="SSF47226">
    <property type="entry name" value="Histidine-containing phosphotransfer domain, HPT domain"/>
    <property type="match status" value="1"/>
</dbReference>
<dbReference type="Pfam" id="PF00072">
    <property type="entry name" value="Response_reg"/>
    <property type="match status" value="1"/>
</dbReference>
<dbReference type="SUPFAM" id="SSF55874">
    <property type="entry name" value="ATPase domain of HSP90 chaperone/DNA topoisomerase II/histidine kinase"/>
    <property type="match status" value="1"/>
</dbReference>
<evidence type="ECO:0000256" key="2">
    <source>
        <dbReference type="ARBA" id="ARBA00012438"/>
    </source>
</evidence>
<dbReference type="SMART" id="SM00387">
    <property type="entry name" value="HATPase_c"/>
    <property type="match status" value="1"/>
</dbReference>
<organism evidence="15 16">
    <name type="scientific">Raoultella planticola</name>
    <name type="common">Klebsiella planticola</name>
    <dbReference type="NCBI Taxonomy" id="575"/>
    <lineage>
        <taxon>Bacteria</taxon>
        <taxon>Pseudomonadati</taxon>
        <taxon>Pseudomonadota</taxon>
        <taxon>Gammaproteobacteria</taxon>
        <taxon>Enterobacterales</taxon>
        <taxon>Enterobacteriaceae</taxon>
        <taxon>Klebsiella/Raoultella group</taxon>
        <taxon>Raoultella</taxon>
    </lineage>
</organism>
<reference evidence="15" key="1">
    <citation type="journal article" date="2018" name="Genome Biol.">
        <title>SKESA: strategic k-mer extension for scrupulous assemblies.</title>
        <authorList>
            <person name="Souvorov A."/>
            <person name="Agarwala R."/>
            <person name="Lipman D.J."/>
        </authorList>
    </citation>
    <scope>NUCLEOTIDE SEQUENCE</scope>
    <source>
        <strain evidence="15">MISC063</strain>
    </source>
</reference>
<dbReference type="SUPFAM" id="SSF47384">
    <property type="entry name" value="Homodimeric domain of signal transducing histidine kinase"/>
    <property type="match status" value="1"/>
</dbReference>
<dbReference type="Gene3D" id="3.30.450.20">
    <property type="entry name" value="PAS domain"/>
    <property type="match status" value="1"/>
</dbReference>
<evidence type="ECO:0000313" key="15">
    <source>
        <dbReference type="EMBL" id="HAT1608111.1"/>
    </source>
</evidence>
<evidence type="ECO:0000259" key="14">
    <source>
        <dbReference type="PROSITE" id="PS50110"/>
    </source>
</evidence>
<dbReference type="AlphaFoldDB" id="A0AAN5RAU0"/>
<evidence type="ECO:0000256" key="8">
    <source>
        <dbReference type="ARBA" id="ARBA00023012"/>
    </source>
</evidence>
<dbReference type="InterPro" id="IPR003661">
    <property type="entry name" value="HisK_dim/P_dom"/>
</dbReference>
<feature type="transmembrane region" description="Helical" evidence="12">
    <location>
        <begin position="18"/>
        <end position="38"/>
    </location>
</feature>
<comment type="subunit">
    <text evidence="9">At low DSF concentrations, interacts with RpfF.</text>
</comment>
<dbReference type="CDD" id="cd00082">
    <property type="entry name" value="HisKA"/>
    <property type="match status" value="1"/>
</dbReference>
<dbReference type="Gene3D" id="1.20.120.160">
    <property type="entry name" value="HPT domain"/>
    <property type="match status" value="1"/>
</dbReference>
<dbReference type="FunFam" id="3.30.565.10:FF:000010">
    <property type="entry name" value="Sensor histidine kinase RcsC"/>
    <property type="match status" value="1"/>
</dbReference>
<keyword evidence="7" id="KW-0067">ATP-binding</keyword>
<gene>
    <name evidence="15" type="ORF">I8Y23_004477</name>
</gene>
<feature type="domain" description="Response regulatory" evidence="14">
    <location>
        <begin position="854"/>
        <end position="968"/>
    </location>
</feature>
<dbReference type="GO" id="GO:0000155">
    <property type="term" value="F:phosphorelay sensor kinase activity"/>
    <property type="evidence" value="ECO:0007669"/>
    <property type="project" value="InterPro"/>
</dbReference>
<dbReference type="Gene3D" id="3.30.565.10">
    <property type="entry name" value="Histidine kinase-like ATPase, C-terminal domain"/>
    <property type="match status" value="1"/>
</dbReference>
<keyword evidence="4" id="KW-0808">Transferase</keyword>